<sequence>MSSRTNFLFDLARIMIRQARLLKAEGLISEAKAVAKRAVEINHMGHAAQLQPVRIRTDRAHRR</sequence>
<name>A0A4R0P553_9HYPH</name>
<comment type="caution">
    <text evidence="1">The sequence shown here is derived from an EMBL/GenBank/DDBJ whole genome shotgun (WGS) entry which is preliminary data.</text>
</comment>
<reference evidence="1 2" key="1">
    <citation type="journal article" date="2015" name="Antonie Van Leeuwenhoek">
        <title>Oricola cellulosilytica gen. nov., sp. nov., a cellulose-degrading bacterium of the family Phyllobacteriaceae isolated from surface seashore water, and emended descriptions of Mesorhizobium loti and Phyllobacterium myrsinacearum.</title>
        <authorList>
            <person name="Hameed A."/>
            <person name="Shahina M."/>
            <person name="Lai W.A."/>
            <person name="Lin S.Y."/>
            <person name="Young L.S."/>
            <person name="Liu Y.C."/>
            <person name="Hsu Y.H."/>
            <person name="Young C.C."/>
        </authorList>
    </citation>
    <scope>NUCLEOTIDE SEQUENCE [LARGE SCALE GENOMIC DNA]</scope>
    <source>
        <strain evidence="1 2">KCTC 52183</strain>
    </source>
</reference>
<dbReference type="AlphaFoldDB" id="A0A4R0P553"/>
<evidence type="ECO:0000313" key="1">
    <source>
        <dbReference type="EMBL" id="TCD10942.1"/>
    </source>
</evidence>
<protein>
    <submittedName>
        <fullName evidence="1">Uncharacterized protein</fullName>
    </submittedName>
</protein>
<dbReference type="Proteomes" id="UP000291301">
    <property type="component" value="Unassembled WGS sequence"/>
</dbReference>
<dbReference type="OrthoDB" id="8116728at2"/>
<dbReference type="EMBL" id="SJST01000012">
    <property type="protein sequence ID" value="TCD10942.1"/>
    <property type="molecule type" value="Genomic_DNA"/>
</dbReference>
<proteinExistence type="predicted"/>
<gene>
    <name evidence="1" type="ORF">E0D97_17750</name>
</gene>
<dbReference type="RefSeq" id="WP_131571836.1">
    <property type="nucleotide sequence ID" value="NZ_JAINFK010000005.1"/>
</dbReference>
<keyword evidence="2" id="KW-1185">Reference proteome</keyword>
<evidence type="ECO:0000313" key="2">
    <source>
        <dbReference type="Proteomes" id="UP000291301"/>
    </source>
</evidence>
<organism evidence="1 2">
    <name type="scientific">Oricola cellulosilytica</name>
    <dbReference type="NCBI Taxonomy" id="1429082"/>
    <lineage>
        <taxon>Bacteria</taxon>
        <taxon>Pseudomonadati</taxon>
        <taxon>Pseudomonadota</taxon>
        <taxon>Alphaproteobacteria</taxon>
        <taxon>Hyphomicrobiales</taxon>
        <taxon>Ahrensiaceae</taxon>
        <taxon>Oricola</taxon>
    </lineage>
</organism>
<accession>A0A4R0P553</accession>